<organism evidence="1 2">
    <name type="scientific">Hepatospora eriocheir</name>
    <dbReference type="NCBI Taxonomy" id="1081669"/>
    <lineage>
        <taxon>Eukaryota</taxon>
        <taxon>Fungi</taxon>
        <taxon>Fungi incertae sedis</taxon>
        <taxon>Microsporidia</taxon>
        <taxon>Hepatosporidae</taxon>
        <taxon>Hepatospora</taxon>
    </lineage>
</organism>
<dbReference type="Proteomes" id="UP000192356">
    <property type="component" value="Unassembled WGS sequence"/>
</dbReference>
<name>A0A1X0QD83_9MICR</name>
<dbReference type="VEuPathDB" id="MicrosporidiaDB:HERIO_486"/>
<accession>A0A1X0QD83</accession>
<gene>
    <name evidence="1" type="ORF">HERIO_486</name>
</gene>
<dbReference type="VEuPathDB" id="MicrosporidiaDB:A0H76_727"/>
<comment type="caution">
    <text evidence="1">The sequence shown here is derived from an EMBL/GenBank/DDBJ whole genome shotgun (WGS) entry which is preliminary data.</text>
</comment>
<reference evidence="1 2" key="1">
    <citation type="journal article" date="2017" name="Environ. Microbiol.">
        <title>Decay of the glycolytic pathway and adaptation to intranuclear parasitism within Enterocytozoonidae microsporidia.</title>
        <authorList>
            <person name="Wiredu Boakye D."/>
            <person name="Jaroenlak P."/>
            <person name="Prachumwat A."/>
            <person name="Williams T.A."/>
            <person name="Bateman K.S."/>
            <person name="Itsathitphaisarn O."/>
            <person name="Sritunyalucksana K."/>
            <person name="Paszkiewicz K.H."/>
            <person name="Moore K.A."/>
            <person name="Stentiford G.D."/>
            <person name="Williams B.A."/>
        </authorList>
    </citation>
    <scope>NUCLEOTIDE SEQUENCE [LARGE SCALE GENOMIC DNA]</scope>
    <source>
        <strain evidence="1 2">GB1</strain>
    </source>
</reference>
<evidence type="ECO:0000313" key="1">
    <source>
        <dbReference type="EMBL" id="ORD97634.1"/>
    </source>
</evidence>
<protein>
    <submittedName>
        <fullName evidence="1">Uncharacterized protein</fullName>
    </submittedName>
</protein>
<dbReference type="EMBL" id="LVKB01000015">
    <property type="protein sequence ID" value="ORD97634.1"/>
    <property type="molecule type" value="Genomic_DNA"/>
</dbReference>
<evidence type="ECO:0000313" key="2">
    <source>
        <dbReference type="Proteomes" id="UP000192356"/>
    </source>
</evidence>
<proteinExistence type="predicted"/>
<keyword evidence="2" id="KW-1185">Reference proteome</keyword>
<dbReference type="AlphaFoldDB" id="A0A1X0QD83"/>
<sequence>MQIILTFIQIIKAFRQNSYTPVYGERKFNSLKYPNPPVDTYGMKPSNSNNLVIKDLKCSISKDLYNTTFIAIKEIKGMSAREFLNNFEITANYGVVITSSEYIFNQENQYCSVKVIEKDKIEITCTFRSENNLVSHVVKPKMGGLSTKYLAAYNIDDNGVIFQYCGNVNKNYQ</sequence>